<dbReference type="Proteomes" id="UP000276133">
    <property type="component" value="Unassembled WGS sequence"/>
</dbReference>
<evidence type="ECO:0000313" key="1">
    <source>
        <dbReference type="EMBL" id="RNA41053.1"/>
    </source>
</evidence>
<name>A0A3M7SZ06_BRAPC</name>
<sequence>MIFTLLNAFFISFYSFHQFILYGEQLLDKLFKIHETIFQMDTILLEKEGVMGHEVQLLEESGAEIELLGRLMRKFAAEIMVSDNRYSVCNQEVKMDMCVHKVKFFKKKDGTTLNNWKKTRKKRKHAKLQGRNKENRRSANLLTCRPAF</sequence>
<proteinExistence type="predicted"/>
<reference evidence="1 2" key="1">
    <citation type="journal article" date="2018" name="Sci. Rep.">
        <title>Genomic signatures of local adaptation to the degree of environmental predictability in rotifers.</title>
        <authorList>
            <person name="Franch-Gras L."/>
            <person name="Hahn C."/>
            <person name="Garcia-Roger E.M."/>
            <person name="Carmona M.J."/>
            <person name="Serra M."/>
            <person name="Gomez A."/>
        </authorList>
    </citation>
    <scope>NUCLEOTIDE SEQUENCE [LARGE SCALE GENOMIC DNA]</scope>
    <source>
        <strain evidence="1">HYR1</strain>
    </source>
</reference>
<keyword evidence="2" id="KW-1185">Reference proteome</keyword>
<gene>
    <name evidence="1" type="ORF">BpHYR1_035052</name>
</gene>
<protein>
    <submittedName>
        <fullName evidence="1">Uncharacterized protein</fullName>
    </submittedName>
</protein>
<organism evidence="1 2">
    <name type="scientific">Brachionus plicatilis</name>
    <name type="common">Marine rotifer</name>
    <name type="synonym">Brachionus muelleri</name>
    <dbReference type="NCBI Taxonomy" id="10195"/>
    <lineage>
        <taxon>Eukaryota</taxon>
        <taxon>Metazoa</taxon>
        <taxon>Spiralia</taxon>
        <taxon>Gnathifera</taxon>
        <taxon>Rotifera</taxon>
        <taxon>Eurotatoria</taxon>
        <taxon>Monogononta</taxon>
        <taxon>Pseudotrocha</taxon>
        <taxon>Ploima</taxon>
        <taxon>Brachionidae</taxon>
        <taxon>Brachionus</taxon>
    </lineage>
</organism>
<comment type="caution">
    <text evidence="1">The sequence shown here is derived from an EMBL/GenBank/DDBJ whole genome shotgun (WGS) entry which is preliminary data.</text>
</comment>
<dbReference type="AlphaFoldDB" id="A0A3M7SZ06"/>
<accession>A0A3M7SZ06</accession>
<evidence type="ECO:0000313" key="2">
    <source>
        <dbReference type="Proteomes" id="UP000276133"/>
    </source>
</evidence>
<dbReference type="EMBL" id="REGN01000561">
    <property type="protein sequence ID" value="RNA41053.1"/>
    <property type="molecule type" value="Genomic_DNA"/>
</dbReference>